<accession>A0A1L3KIT2</accession>
<reference evidence="2" key="1">
    <citation type="journal article" date="2016" name="Nature">
        <title>Redefining the invertebrate RNA virosphere.</title>
        <authorList>
            <person name="Shi M."/>
            <person name="Lin X.D."/>
            <person name="Tian J.H."/>
            <person name="Chen L.J."/>
            <person name="Chen X."/>
            <person name="Li C.X."/>
            <person name="Qin X.C."/>
            <person name="Li J."/>
            <person name="Cao J.P."/>
            <person name="Eden J.S."/>
            <person name="Buchmann J."/>
            <person name="Wang W."/>
            <person name="Xu J."/>
            <person name="Holmes E.C."/>
            <person name="Zhang Y.Z."/>
        </authorList>
    </citation>
    <scope>NUCLEOTIDE SEQUENCE</scope>
    <source>
        <strain evidence="2">WHWN53995</strain>
    </source>
</reference>
<organism evidence="2">
    <name type="scientific">Hubei levi-like virus 11</name>
    <dbReference type="NCBI Taxonomy" id="1922910"/>
    <lineage>
        <taxon>Viruses</taxon>
        <taxon>Riboviria</taxon>
    </lineage>
</organism>
<dbReference type="EMBL" id="KX883591">
    <property type="protein sequence ID" value="APG77236.1"/>
    <property type="molecule type" value="Genomic_RNA"/>
</dbReference>
<proteinExistence type="predicted"/>
<sequence length="120" mass="13314">MAWPCSNSFPQGRGSTPIVFDGLSLYFKVLSCKRHLSPSMTVRRLPSPPRSPSNRKTVSPTPSLSVRLAWHSASAVCPSARSSQRVRLPSIAQSTRLNFRSWRLSTGSRSWHTRCGQTST</sequence>
<evidence type="ECO:0000313" key="2">
    <source>
        <dbReference type="EMBL" id="APG77236.1"/>
    </source>
</evidence>
<evidence type="ECO:0000256" key="1">
    <source>
        <dbReference type="SAM" id="MobiDB-lite"/>
    </source>
</evidence>
<name>A0A1L3KIT2_9VIRU</name>
<protein>
    <submittedName>
        <fullName evidence="2">Uncharacterized protein</fullName>
    </submittedName>
</protein>
<feature type="region of interest" description="Disordered" evidence="1">
    <location>
        <begin position="40"/>
        <end position="61"/>
    </location>
</feature>